<accession>A0ABT4T3T3</accession>
<name>A0ABT4T3T3_9ACTN</name>
<dbReference type="Proteomes" id="UP001212498">
    <property type="component" value="Unassembled WGS sequence"/>
</dbReference>
<gene>
    <name evidence="1" type="ORF">OUY24_26440</name>
</gene>
<protein>
    <submittedName>
        <fullName evidence="1">Uncharacterized protein</fullName>
    </submittedName>
</protein>
<evidence type="ECO:0000313" key="1">
    <source>
        <dbReference type="EMBL" id="MDA0644183.1"/>
    </source>
</evidence>
<sequence>MTWPGEAADGADEGEGLFVMPAFDVGGRVERTGIALVHEGEYVVPAPGSEAVFSQMGGATRVVWNFPVEVEMVGELSDEQVGAVARHVFDELDVALRRQGRA</sequence>
<dbReference type="EMBL" id="JAPNUD010000089">
    <property type="protein sequence ID" value="MDA0644183.1"/>
    <property type="molecule type" value="Genomic_DNA"/>
</dbReference>
<comment type="caution">
    <text evidence="1">The sequence shown here is derived from an EMBL/GenBank/DDBJ whole genome shotgun (WGS) entry which is preliminary data.</text>
</comment>
<keyword evidence="2" id="KW-1185">Reference proteome</keyword>
<reference evidence="1 2" key="1">
    <citation type="submission" date="2022-11" db="EMBL/GenBank/DDBJ databases">
        <title>Nonomuraea corallina sp. nov., a new species of the genus Nonomuraea isolated from sea side sediment in Thai sea.</title>
        <authorList>
            <person name="Ngamcharungchit C."/>
            <person name="Matsumoto A."/>
            <person name="Suriyachadkun C."/>
            <person name="Panbangred W."/>
            <person name="Inahashi Y."/>
            <person name="Intra B."/>
        </authorList>
    </citation>
    <scope>NUCLEOTIDE SEQUENCE [LARGE SCALE GENOMIC DNA]</scope>
    <source>
        <strain evidence="1 2">DSM 43553</strain>
    </source>
</reference>
<organism evidence="1 2">
    <name type="scientific">Nonomuraea ferruginea</name>
    <dbReference type="NCBI Taxonomy" id="46174"/>
    <lineage>
        <taxon>Bacteria</taxon>
        <taxon>Bacillati</taxon>
        <taxon>Actinomycetota</taxon>
        <taxon>Actinomycetes</taxon>
        <taxon>Streptosporangiales</taxon>
        <taxon>Streptosporangiaceae</taxon>
        <taxon>Nonomuraea</taxon>
    </lineage>
</organism>
<proteinExistence type="predicted"/>
<dbReference type="RefSeq" id="WP_271278246.1">
    <property type="nucleotide sequence ID" value="NZ_BAABFD010000016.1"/>
</dbReference>
<evidence type="ECO:0000313" key="2">
    <source>
        <dbReference type="Proteomes" id="UP001212498"/>
    </source>
</evidence>